<feature type="non-terminal residue" evidence="1">
    <location>
        <position position="450"/>
    </location>
</feature>
<dbReference type="AlphaFoldDB" id="A0A550C0F7"/>
<dbReference type="SUPFAM" id="SSF52047">
    <property type="entry name" value="RNI-like"/>
    <property type="match status" value="1"/>
</dbReference>
<organism evidence="1 2">
    <name type="scientific">Schizophyllum amplum</name>
    <dbReference type="NCBI Taxonomy" id="97359"/>
    <lineage>
        <taxon>Eukaryota</taxon>
        <taxon>Fungi</taxon>
        <taxon>Dikarya</taxon>
        <taxon>Basidiomycota</taxon>
        <taxon>Agaricomycotina</taxon>
        <taxon>Agaricomycetes</taxon>
        <taxon>Agaricomycetidae</taxon>
        <taxon>Agaricales</taxon>
        <taxon>Schizophyllaceae</taxon>
        <taxon>Schizophyllum</taxon>
    </lineage>
</organism>
<sequence>MEDGRSEEMCTKITGLRLDENRTPPDEPPALPNELIEEIVAQLPRRAAVLKNCALVGRAWATPCRARLFAHLTVYPRAYPTTLSDPQDSLASSSPPAVREQLAALLAMPAMLVAAPDIAENVRILTVQMMRLPSPSDRSSAAQAAVKILHMLPRLHTLTLDARHLDYPDFSPTLQSTLCGVLNRPSLSALHLREQDVTDVGVHALLSSARHLRRLSIWPRPLLYVRLDGDDVPPFPHDFYRPQLAALHLVGPFDAALAWASAPHCPLDLRALRSLSLSPRRAFDMGGAFTRFAAAHGKALCDVWTTTNEPIAGVGLAFLEHMPALRVVRVRDRVLAPWSLRCVTELLEMAVRVTRVETFELRVAIWPAAADVDRRREFGPEAPPIRWREVDRRLCRLRESHSLKRIRLIAIPREEANHEDAERLRGWVAYCLPEFTAAWRDVLHFDAVEG</sequence>
<dbReference type="Proteomes" id="UP000320762">
    <property type="component" value="Unassembled WGS sequence"/>
</dbReference>
<keyword evidence="2" id="KW-1185">Reference proteome</keyword>
<evidence type="ECO:0000313" key="1">
    <source>
        <dbReference type="EMBL" id="TRM58270.1"/>
    </source>
</evidence>
<gene>
    <name evidence="1" type="ORF">BD626DRAFT_512033</name>
</gene>
<comment type="caution">
    <text evidence="1">The sequence shown here is derived from an EMBL/GenBank/DDBJ whole genome shotgun (WGS) entry which is preliminary data.</text>
</comment>
<name>A0A550C0F7_9AGAR</name>
<proteinExistence type="predicted"/>
<dbReference type="OrthoDB" id="3069558at2759"/>
<protein>
    <recommendedName>
        <fullName evidence="3">F-box domain-containing protein</fullName>
    </recommendedName>
</protein>
<evidence type="ECO:0008006" key="3">
    <source>
        <dbReference type="Google" id="ProtNLM"/>
    </source>
</evidence>
<dbReference type="InterPro" id="IPR032675">
    <property type="entry name" value="LRR_dom_sf"/>
</dbReference>
<evidence type="ECO:0000313" key="2">
    <source>
        <dbReference type="Proteomes" id="UP000320762"/>
    </source>
</evidence>
<reference evidence="1 2" key="1">
    <citation type="journal article" date="2019" name="New Phytol.">
        <title>Comparative genomics reveals unique wood-decay strategies and fruiting body development in the Schizophyllaceae.</title>
        <authorList>
            <person name="Almasi E."/>
            <person name="Sahu N."/>
            <person name="Krizsan K."/>
            <person name="Balint B."/>
            <person name="Kovacs G.M."/>
            <person name="Kiss B."/>
            <person name="Cseklye J."/>
            <person name="Drula E."/>
            <person name="Henrissat B."/>
            <person name="Nagy I."/>
            <person name="Chovatia M."/>
            <person name="Adam C."/>
            <person name="LaButti K."/>
            <person name="Lipzen A."/>
            <person name="Riley R."/>
            <person name="Grigoriev I.V."/>
            <person name="Nagy L.G."/>
        </authorList>
    </citation>
    <scope>NUCLEOTIDE SEQUENCE [LARGE SCALE GENOMIC DNA]</scope>
    <source>
        <strain evidence="1 2">NL-1724</strain>
    </source>
</reference>
<dbReference type="EMBL" id="VDMD01000037">
    <property type="protein sequence ID" value="TRM58270.1"/>
    <property type="molecule type" value="Genomic_DNA"/>
</dbReference>
<accession>A0A550C0F7</accession>
<dbReference type="Gene3D" id="3.80.10.10">
    <property type="entry name" value="Ribonuclease Inhibitor"/>
    <property type="match status" value="1"/>
</dbReference>